<organism evidence="2">
    <name type="scientific">Hokovirus HKV1</name>
    <dbReference type="NCBI Taxonomy" id="1977638"/>
    <lineage>
        <taxon>Viruses</taxon>
        <taxon>Varidnaviria</taxon>
        <taxon>Bamfordvirae</taxon>
        <taxon>Nucleocytoviricota</taxon>
        <taxon>Megaviricetes</taxon>
        <taxon>Imitervirales</taxon>
        <taxon>Mimiviridae</taxon>
        <taxon>Klosneuvirinae</taxon>
        <taxon>Hokovirus</taxon>
    </lineage>
</organism>
<keyword evidence="1" id="KW-1133">Transmembrane helix</keyword>
<keyword evidence="1" id="KW-0812">Transmembrane</keyword>
<evidence type="ECO:0000313" key="2">
    <source>
        <dbReference type="EMBL" id="ARF10736.1"/>
    </source>
</evidence>
<keyword evidence="1" id="KW-0472">Membrane</keyword>
<feature type="transmembrane region" description="Helical" evidence="1">
    <location>
        <begin position="88"/>
        <end position="105"/>
    </location>
</feature>
<protein>
    <submittedName>
        <fullName evidence="2">Uncharacterized protein</fullName>
    </submittedName>
</protein>
<reference evidence="2" key="1">
    <citation type="journal article" date="2017" name="Science">
        <title>Giant viruses with an expanded complement of translation system components.</title>
        <authorList>
            <person name="Schulz F."/>
            <person name="Yutin N."/>
            <person name="Ivanova N.N."/>
            <person name="Ortega D.R."/>
            <person name="Lee T.K."/>
            <person name="Vierheilig J."/>
            <person name="Daims H."/>
            <person name="Horn M."/>
            <person name="Wagner M."/>
            <person name="Jensen G.J."/>
            <person name="Kyrpides N.C."/>
            <person name="Koonin E.V."/>
            <person name="Woyke T."/>
        </authorList>
    </citation>
    <scope>NUCLEOTIDE SEQUENCE</scope>
    <source>
        <strain evidence="2">HKV1</strain>
    </source>
</reference>
<feature type="transmembrane region" description="Helical" evidence="1">
    <location>
        <begin position="111"/>
        <end position="140"/>
    </location>
</feature>
<proteinExistence type="predicted"/>
<name>A0A1V0SG80_9VIRU</name>
<evidence type="ECO:0000256" key="1">
    <source>
        <dbReference type="SAM" id="Phobius"/>
    </source>
</evidence>
<accession>A0A1V0SG80</accession>
<dbReference type="EMBL" id="KY684105">
    <property type="protein sequence ID" value="ARF10736.1"/>
    <property type="molecule type" value="Genomic_DNA"/>
</dbReference>
<gene>
    <name evidence="2" type="ORF">Hokovirus_3_9</name>
</gene>
<sequence length="180" mass="21653">MDKIHDLHVLFNQKIKEYKQQNNKNTNDNNLFFSKDAKYGLLYNFDKTTRTYNIIKKLDKILDDKCNVLYNFDKITNTCNTLKKAKKILNTLSLIFLICFVMFIINITYNIIYTTIITSILFVIFTIFISLFIAMLNMIIKTRMFLNYKFIKNNNEKKRQKYYKIIGYDKLEELIELLNK</sequence>